<dbReference type="OrthoDB" id="122739at2"/>
<sequence length="81" mass="9184">MSFIGPKPVRLRLDAVAYESLRQWVLRRDGWRCQACGTMSNLEVHHKEFRSHSGHDSEENLITLCNACHACVHGHALESGQ</sequence>
<dbReference type="GO" id="GO:0008270">
    <property type="term" value="F:zinc ion binding"/>
    <property type="evidence" value="ECO:0007669"/>
    <property type="project" value="InterPro"/>
</dbReference>
<proteinExistence type="predicted"/>
<dbReference type="SMART" id="SM00507">
    <property type="entry name" value="HNHc"/>
    <property type="match status" value="1"/>
</dbReference>
<dbReference type="GO" id="GO:0004519">
    <property type="term" value="F:endonuclease activity"/>
    <property type="evidence" value="ECO:0007669"/>
    <property type="project" value="InterPro"/>
</dbReference>
<gene>
    <name evidence="2" type="ORF">SBA1_1040036</name>
</gene>
<dbReference type="Proteomes" id="UP000238701">
    <property type="component" value="Unassembled WGS sequence"/>
</dbReference>
<dbReference type="EMBL" id="OMOD01000007">
    <property type="protein sequence ID" value="SPF32268.1"/>
    <property type="molecule type" value="Genomic_DNA"/>
</dbReference>
<accession>A0A2U3JY44</accession>
<feature type="domain" description="HNH nuclease" evidence="1">
    <location>
        <begin position="20"/>
        <end position="70"/>
    </location>
</feature>
<dbReference type="GO" id="GO:0003676">
    <property type="term" value="F:nucleic acid binding"/>
    <property type="evidence" value="ECO:0007669"/>
    <property type="project" value="InterPro"/>
</dbReference>
<dbReference type="InterPro" id="IPR002711">
    <property type="entry name" value="HNH"/>
</dbReference>
<evidence type="ECO:0000259" key="1">
    <source>
        <dbReference type="SMART" id="SM00507"/>
    </source>
</evidence>
<dbReference type="InterPro" id="IPR003615">
    <property type="entry name" value="HNH_nuc"/>
</dbReference>
<dbReference type="Pfam" id="PF01844">
    <property type="entry name" value="HNH"/>
    <property type="match status" value="1"/>
</dbReference>
<dbReference type="CDD" id="cd00085">
    <property type="entry name" value="HNHc"/>
    <property type="match status" value="1"/>
</dbReference>
<reference evidence="3" key="1">
    <citation type="submission" date="2018-02" db="EMBL/GenBank/DDBJ databases">
        <authorList>
            <person name="Hausmann B."/>
        </authorList>
    </citation>
    <scope>NUCLEOTIDE SEQUENCE [LARGE SCALE GENOMIC DNA]</scope>
    <source>
        <strain evidence="3">Peat soil MAG SbA1</strain>
    </source>
</reference>
<name>A0A2U3JY44_9BACT</name>
<evidence type="ECO:0000313" key="3">
    <source>
        <dbReference type="Proteomes" id="UP000238701"/>
    </source>
</evidence>
<dbReference type="AlphaFoldDB" id="A0A2U3JY44"/>
<organism evidence="2 3">
    <name type="scientific">Candidatus Sulfotelmatobacter kueseliae</name>
    <dbReference type="NCBI Taxonomy" id="2042962"/>
    <lineage>
        <taxon>Bacteria</taxon>
        <taxon>Pseudomonadati</taxon>
        <taxon>Acidobacteriota</taxon>
        <taxon>Terriglobia</taxon>
        <taxon>Terriglobales</taxon>
        <taxon>Candidatus Korobacteraceae</taxon>
        <taxon>Candidatus Sulfotelmatobacter</taxon>
    </lineage>
</organism>
<protein>
    <recommendedName>
        <fullName evidence="1">HNH nuclease domain-containing protein</fullName>
    </recommendedName>
</protein>
<evidence type="ECO:0000313" key="2">
    <source>
        <dbReference type="EMBL" id="SPF32268.1"/>
    </source>
</evidence>
<dbReference type="Gene3D" id="1.10.30.50">
    <property type="match status" value="1"/>
</dbReference>